<protein>
    <submittedName>
        <fullName evidence="1">Uncharacterized protein</fullName>
    </submittedName>
</protein>
<dbReference type="EMBL" id="JAKKSL010000001">
    <property type="protein sequence ID" value="MCI2282132.1"/>
    <property type="molecule type" value="Genomic_DNA"/>
</dbReference>
<accession>A0ABS9WXC9</accession>
<dbReference type="RefSeq" id="WP_242282708.1">
    <property type="nucleotide sequence ID" value="NZ_JAKKSL010000001.1"/>
</dbReference>
<dbReference type="Proteomes" id="UP001139646">
    <property type="component" value="Unassembled WGS sequence"/>
</dbReference>
<evidence type="ECO:0000313" key="1">
    <source>
        <dbReference type="EMBL" id="MCI2282132.1"/>
    </source>
</evidence>
<sequence>MIAVLIITALFVVICIYLFFKTEKLQRTLTIINREMAKAQKDNDILSKSIAIVAGNTEESVKNRLQRLLDNTQCQNTAGVLTLSKPFFNNYSFIFKACLKKKEVLHSSTKKCFSSKGNDVYQNFIDSVIKNDPQILRLWNTNNFIGFISLVEALLVKYEEKSNNA</sequence>
<name>A0ABS9WXC9_9GAMM</name>
<keyword evidence="2" id="KW-1185">Reference proteome</keyword>
<gene>
    <name evidence="1" type="ORF">L3081_00360</name>
</gene>
<comment type="caution">
    <text evidence="1">The sequence shown here is derived from an EMBL/GenBank/DDBJ whole genome shotgun (WGS) entry which is preliminary data.</text>
</comment>
<organism evidence="1 2">
    <name type="scientific">Colwellia maritima</name>
    <dbReference type="NCBI Taxonomy" id="2912588"/>
    <lineage>
        <taxon>Bacteria</taxon>
        <taxon>Pseudomonadati</taxon>
        <taxon>Pseudomonadota</taxon>
        <taxon>Gammaproteobacteria</taxon>
        <taxon>Alteromonadales</taxon>
        <taxon>Colwelliaceae</taxon>
        <taxon>Colwellia</taxon>
    </lineage>
</organism>
<reference evidence="1" key="1">
    <citation type="submission" date="2022-01" db="EMBL/GenBank/DDBJ databases">
        <title>Colwellia maritima, isolated from seawater.</title>
        <authorList>
            <person name="Kristyanto S."/>
            <person name="Jung J."/>
            <person name="Jeon C.O."/>
        </authorList>
    </citation>
    <scope>NUCLEOTIDE SEQUENCE</scope>
    <source>
        <strain evidence="1">MSW7</strain>
    </source>
</reference>
<evidence type="ECO:0000313" key="2">
    <source>
        <dbReference type="Proteomes" id="UP001139646"/>
    </source>
</evidence>
<proteinExistence type="predicted"/>